<accession>A0A3L6FPX4</accession>
<name>A0A3L6FPX4_MAIZE</name>
<dbReference type="EMBL" id="NCVQ01000003">
    <property type="protein sequence ID" value="PWZ36736.1"/>
    <property type="molecule type" value="Genomic_DNA"/>
</dbReference>
<gene>
    <name evidence="2" type="ORF">Zm00014a_025744</name>
</gene>
<dbReference type="Gene3D" id="3.40.630.30">
    <property type="match status" value="1"/>
</dbReference>
<protein>
    <recommendedName>
        <fullName evidence="4">Acyl-CoA N-acyltransferase (NAT) superfamily protein</fullName>
    </recommendedName>
</protein>
<evidence type="ECO:0000256" key="1">
    <source>
        <dbReference type="SAM" id="MobiDB-lite"/>
    </source>
</evidence>
<evidence type="ECO:0000313" key="3">
    <source>
        <dbReference type="Proteomes" id="UP000251960"/>
    </source>
</evidence>
<dbReference type="PANTHER" id="PTHR47426">
    <property type="entry name" value="ACYL-COA N-ACYLTRANSFERASES (NAT) SUPERFAMILY PROTEIN"/>
    <property type="match status" value="1"/>
</dbReference>
<dbReference type="AlphaFoldDB" id="A0A3L6FPX4"/>
<comment type="caution">
    <text evidence="2">The sequence shown here is derived from an EMBL/GenBank/DDBJ whole genome shotgun (WGS) entry which is preliminary data.</text>
</comment>
<evidence type="ECO:0000313" key="2">
    <source>
        <dbReference type="EMBL" id="PWZ36736.1"/>
    </source>
</evidence>
<proteinExistence type="predicted"/>
<organism evidence="2 3">
    <name type="scientific">Zea mays</name>
    <name type="common">Maize</name>
    <dbReference type="NCBI Taxonomy" id="4577"/>
    <lineage>
        <taxon>Eukaryota</taxon>
        <taxon>Viridiplantae</taxon>
        <taxon>Streptophyta</taxon>
        <taxon>Embryophyta</taxon>
        <taxon>Tracheophyta</taxon>
        <taxon>Spermatophyta</taxon>
        <taxon>Magnoliopsida</taxon>
        <taxon>Liliopsida</taxon>
        <taxon>Poales</taxon>
        <taxon>Poaceae</taxon>
        <taxon>PACMAD clade</taxon>
        <taxon>Panicoideae</taxon>
        <taxon>Andropogonodae</taxon>
        <taxon>Andropogoneae</taxon>
        <taxon>Tripsacinae</taxon>
        <taxon>Zea</taxon>
    </lineage>
</organism>
<dbReference type="ExpressionAtlas" id="A0A3L6FPX4">
    <property type="expression patterns" value="baseline and differential"/>
</dbReference>
<reference evidence="2 3" key="1">
    <citation type="journal article" date="2018" name="Nat. Genet.">
        <title>Extensive intraspecific gene order and gene structural variations between Mo17 and other maize genomes.</title>
        <authorList>
            <person name="Sun S."/>
            <person name="Zhou Y."/>
            <person name="Chen J."/>
            <person name="Shi J."/>
            <person name="Zhao H."/>
            <person name="Zhao H."/>
            <person name="Song W."/>
            <person name="Zhang M."/>
            <person name="Cui Y."/>
            <person name="Dong X."/>
            <person name="Liu H."/>
            <person name="Ma X."/>
            <person name="Jiao Y."/>
            <person name="Wang B."/>
            <person name="Wei X."/>
            <person name="Stein J.C."/>
            <person name="Glaubitz J.C."/>
            <person name="Lu F."/>
            <person name="Yu G."/>
            <person name="Liang C."/>
            <person name="Fengler K."/>
            <person name="Li B."/>
            <person name="Rafalski A."/>
            <person name="Schnable P.S."/>
            <person name="Ware D.H."/>
            <person name="Buckler E.S."/>
            <person name="Lai J."/>
        </authorList>
    </citation>
    <scope>NUCLEOTIDE SEQUENCE [LARGE SCALE GENOMIC DNA]</scope>
    <source>
        <strain evidence="3">cv. Missouri 17</strain>
        <tissue evidence="2">Seedling</tissue>
    </source>
</reference>
<dbReference type="PANTHER" id="PTHR47426:SF3">
    <property type="entry name" value="GCN5-RELATED N-ACETYLTRANSFERASE 6, CHLOROPLASTIC"/>
    <property type="match status" value="1"/>
</dbReference>
<evidence type="ECO:0008006" key="4">
    <source>
        <dbReference type="Google" id="ProtNLM"/>
    </source>
</evidence>
<dbReference type="Proteomes" id="UP000251960">
    <property type="component" value="Chromosome 2"/>
</dbReference>
<sequence>MVVAAGESPWCALGSGAPWTPPCSMHILPPRRSIPRSTSRVAFPSPPASSPSAIATPRCLAAAASGRNGAWAACRWRYAAWNDEAVASAAATAASCPDAAFPSPSALGKDESVISTDGGNEETDTDSLHVARGLSHPGLLSSLSNKASVVPTPLLPSGQSDLRFNRLRPSIDESDCKYKRLFGHYVAREAVIDEEYWIVAWLRAEDQYENESGNRYFIIFSCSYVESFKRKFASKEFHALKKRCNKQHREKYICLVVVKNDDIRRTVLNSVVGTLDVCVRHPLYGEKFPEEPGKPSLHCRIYQPDQPKFGYVTNVCVAKYARRQGIASNMLL</sequence>
<feature type="region of interest" description="Disordered" evidence="1">
    <location>
        <begin position="107"/>
        <end position="126"/>
    </location>
</feature>